<dbReference type="SUPFAM" id="SSF54593">
    <property type="entry name" value="Glyoxalase/Bleomycin resistance protein/Dihydroxybiphenyl dioxygenase"/>
    <property type="match status" value="1"/>
</dbReference>
<proteinExistence type="predicted"/>
<dbReference type="CDD" id="cd06588">
    <property type="entry name" value="PhnB_like"/>
    <property type="match status" value="1"/>
</dbReference>
<keyword evidence="3" id="KW-1185">Reference proteome</keyword>
<reference evidence="3" key="1">
    <citation type="journal article" date="2019" name="Int. J. Syst. Evol. Microbiol.">
        <title>The Global Catalogue of Microorganisms (GCM) 10K type strain sequencing project: providing services to taxonomists for standard genome sequencing and annotation.</title>
        <authorList>
            <consortium name="The Broad Institute Genomics Platform"/>
            <consortium name="The Broad Institute Genome Sequencing Center for Infectious Disease"/>
            <person name="Wu L."/>
            <person name="Ma J."/>
        </authorList>
    </citation>
    <scope>NUCLEOTIDE SEQUENCE [LARGE SCALE GENOMIC DNA]</scope>
    <source>
        <strain evidence="3">CGMCC 1.5362</strain>
    </source>
</reference>
<accession>A0ABQ2F7A4</accession>
<dbReference type="PANTHER" id="PTHR33990:SF1">
    <property type="entry name" value="PROTEIN YJDN"/>
    <property type="match status" value="1"/>
</dbReference>
<evidence type="ECO:0000313" key="3">
    <source>
        <dbReference type="Proteomes" id="UP000662111"/>
    </source>
</evidence>
<dbReference type="EMBL" id="BMLB01000003">
    <property type="protein sequence ID" value="GGK68350.1"/>
    <property type="molecule type" value="Genomic_DNA"/>
</dbReference>
<organism evidence="2 3">
    <name type="scientific">Ornithinimicrobium pekingense</name>
    <dbReference type="NCBI Taxonomy" id="384677"/>
    <lineage>
        <taxon>Bacteria</taxon>
        <taxon>Bacillati</taxon>
        <taxon>Actinomycetota</taxon>
        <taxon>Actinomycetes</taxon>
        <taxon>Micrococcales</taxon>
        <taxon>Ornithinimicrobiaceae</taxon>
        <taxon>Ornithinimicrobium</taxon>
    </lineage>
</organism>
<sequence length="139" mass="14697">MVTLNPYITFRGEAREAMTFYRSVLGGELTMSTFGESGMGQDPATADQIMHAQLEAPGGLTLMGADAPPGMESAPGDTVSISLSGPAQDEERLRGCYTALSEGARSTLPLEKAPWGDWFGMLTDRYGIGWMVNIAGDGG</sequence>
<dbReference type="InterPro" id="IPR029068">
    <property type="entry name" value="Glyas_Bleomycin-R_OHBP_Dase"/>
</dbReference>
<evidence type="ECO:0000313" key="2">
    <source>
        <dbReference type="EMBL" id="GGK68350.1"/>
    </source>
</evidence>
<dbReference type="RefSeq" id="WP_022921544.1">
    <property type="nucleotide sequence ID" value="NZ_BMLB01000003.1"/>
</dbReference>
<comment type="caution">
    <text evidence="2">The sequence shown here is derived from an EMBL/GenBank/DDBJ whole genome shotgun (WGS) entry which is preliminary data.</text>
</comment>
<evidence type="ECO:0000259" key="1">
    <source>
        <dbReference type="Pfam" id="PF06983"/>
    </source>
</evidence>
<dbReference type="Pfam" id="PF06983">
    <property type="entry name" value="3-dmu-9_3-mt"/>
    <property type="match status" value="1"/>
</dbReference>
<dbReference type="PANTHER" id="PTHR33990">
    <property type="entry name" value="PROTEIN YJDN-RELATED"/>
    <property type="match status" value="1"/>
</dbReference>
<protein>
    <submittedName>
        <fullName evidence="2">VOC family protein</fullName>
    </submittedName>
</protein>
<dbReference type="Gene3D" id="3.10.180.10">
    <property type="entry name" value="2,3-Dihydroxybiphenyl 1,2-Dioxygenase, domain 1"/>
    <property type="match status" value="1"/>
</dbReference>
<name>A0ABQ2F7A4_9MICO</name>
<gene>
    <name evidence="2" type="ORF">GCM10011509_15940</name>
</gene>
<feature type="domain" description="PhnB-like" evidence="1">
    <location>
        <begin position="6"/>
        <end position="132"/>
    </location>
</feature>
<dbReference type="InterPro" id="IPR028973">
    <property type="entry name" value="PhnB-like"/>
</dbReference>
<dbReference type="Proteomes" id="UP000662111">
    <property type="component" value="Unassembled WGS sequence"/>
</dbReference>